<dbReference type="OrthoDB" id="1932741at2759"/>
<proteinExistence type="predicted"/>
<comment type="caution">
    <text evidence="1">The sequence shown here is derived from an EMBL/GenBank/DDBJ whole genome shotgun (WGS) entry which is preliminary data.</text>
</comment>
<dbReference type="Proteomes" id="UP001153076">
    <property type="component" value="Unassembled WGS sequence"/>
</dbReference>
<accession>A0A9Q1GMV3</accession>
<gene>
    <name evidence="1" type="ORF">Cgig2_025984</name>
</gene>
<keyword evidence="2" id="KW-1185">Reference proteome</keyword>
<dbReference type="PANTHER" id="PTHR33116">
    <property type="entry name" value="REVERSE TRANSCRIPTASE ZINC-BINDING DOMAIN-CONTAINING PROTEIN-RELATED-RELATED"/>
    <property type="match status" value="1"/>
</dbReference>
<protein>
    <submittedName>
        <fullName evidence="1">Uncharacterized protein</fullName>
    </submittedName>
</protein>
<dbReference type="EMBL" id="JAKOGI010002114">
    <property type="protein sequence ID" value="KAJ8422893.1"/>
    <property type="molecule type" value="Genomic_DNA"/>
</dbReference>
<sequence length="201" mass="23129">MDPQNIELLKEEKECRITYLNIIKSSLSLMKCQSKLEWLNDGDSGTRFFFTKLRQRKQRNYVYSINHEKGDKVEGFQEVAQVMTDYYQKLLGKQKTKGSLPFRYLGVPITAGKVSKLECTMLVEKISKRRPTLVAWQDVCIPKKNGGLGLKNLKIWNKACIAKLVWAVARKKDLMLGGYMEDISKTHPGRSLSPQWMHASI</sequence>
<reference evidence="1" key="1">
    <citation type="submission" date="2022-04" db="EMBL/GenBank/DDBJ databases">
        <title>Carnegiea gigantea Genome sequencing and assembly v2.</title>
        <authorList>
            <person name="Copetti D."/>
            <person name="Sanderson M.J."/>
            <person name="Burquez A."/>
            <person name="Wojciechowski M.F."/>
        </authorList>
    </citation>
    <scope>NUCLEOTIDE SEQUENCE</scope>
    <source>
        <strain evidence="1">SGP5-SGP5p</strain>
        <tissue evidence="1">Aerial part</tissue>
    </source>
</reference>
<name>A0A9Q1GMV3_9CARY</name>
<organism evidence="1 2">
    <name type="scientific">Carnegiea gigantea</name>
    <dbReference type="NCBI Taxonomy" id="171969"/>
    <lineage>
        <taxon>Eukaryota</taxon>
        <taxon>Viridiplantae</taxon>
        <taxon>Streptophyta</taxon>
        <taxon>Embryophyta</taxon>
        <taxon>Tracheophyta</taxon>
        <taxon>Spermatophyta</taxon>
        <taxon>Magnoliopsida</taxon>
        <taxon>eudicotyledons</taxon>
        <taxon>Gunneridae</taxon>
        <taxon>Pentapetalae</taxon>
        <taxon>Caryophyllales</taxon>
        <taxon>Cactineae</taxon>
        <taxon>Cactaceae</taxon>
        <taxon>Cactoideae</taxon>
        <taxon>Echinocereeae</taxon>
        <taxon>Carnegiea</taxon>
    </lineage>
</organism>
<evidence type="ECO:0000313" key="1">
    <source>
        <dbReference type="EMBL" id="KAJ8422893.1"/>
    </source>
</evidence>
<dbReference type="AlphaFoldDB" id="A0A9Q1GMV3"/>
<evidence type="ECO:0000313" key="2">
    <source>
        <dbReference type="Proteomes" id="UP001153076"/>
    </source>
</evidence>
<dbReference type="PANTHER" id="PTHR33116:SF80">
    <property type="entry name" value="REVERSE TRANSCRIPTASE ZINC-BINDING DOMAIN-CONTAINING PROTEIN"/>
    <property type="match status" value="1"/>
</dbReference>